<dbReference type="Proteomes" id="UP001238540">
    <property type="component" value="Unassembled WGS sequence"/>
</dbReference>
<dbReference type="InterPro" id="IPR004381">
    <property type="entry name" value="Glycerate_kinase"/>
</dbReference>
<dbReference type="RefSeq" id="WP_170883399.1">
    <property type="nucleotide sequence ID" value="NZ_JABEYA020000017.1"/>
</dbReference>
<evidence type="ECO:0000256" key="4">
    <source>
        <dbReference type="PIRNR" id="PIRNR006078"/>
    </source>
</evidence>
<organism evidence="5 6">
    <name type="scientific">Vibrio ostreicida</name>
    <dbReference type="NCBI Taxonomy" id="526588"/>
    <lineage>
        <taxon>Bacteria</taxon>
        <taxon>Pseudomonadati</taxon>
        <taxon>Pseudomonadota</taxon>
        <taxon>Gammaproteobacteria</taxon>
        <taxon>Vibrionales</taxon>
        <taxon>Vibrionaceae</taxon>
        <taxon>Vibrio</taxon>
    </lineage>
</organism>
<keyword evidence="6" id="KW-1185">Reference proteome</keyword>
<keyword evidence="3 4" id="KW-0418">Kinase</keyword>
<dbReference type="Gene3D" id="3.90.1510.10">
    <property type="entry name" value="Glycerate kinase, domain 2"/>
    <property type="match status" value="1"/>
</dbReference>
<evidence type="ECO:0000256" key="2">
    <source>
        <dbReference type="ARBA" id="ARBA00022679"/>
    </source>
</evidence>
<dbReference type="EC" id="2.7.1.31" evidence="5"/>
<dbReference type="GO" id="GO:0008887">
    <property type="term" value="F:glycerate kinase activity"/>
    <property type="evidence" value="ECO:0007669"/>
    <property type="project" value="UniProtKB-EC"/>
</dbReference>
<dbReference type="NCBIfam" id="TIGR00045">
    <property type="entry name" value="glycerate kinase"/>
    <property type="match status" value="1"/>
</dbReference>
<dbReference type="InterPro" id="IPR018193">
    <property type="entry name" value="Glyc_kinase_flavodox-like_fold"/>
</dbReference>
<comment type="similarity">
    <text evidence="1 4">Belongs to the glycerate kinase type-1 family.</text>
</comment>
<evidence type="ECO:0000256" key="3">
    <source>
        <dbReference type="ARBA" id="ARBA00022777"/>
    </source>
</evidence>
<keyword evidence="2 4" id="KW-0808">Transferase</keyword>
<protein>
    <submittedName>
        <fullName evidence="5">Glycerate kinase</fullName>
        <ecNumber evidence="5">2.7.1.31</ecNumber>
    </submittedName>
</protein>
<dbReference type="PANTHER" id="PTHR21599">
    <property type="entry name" value="GLYCERATE KINASE"/>
    <property type="match status" value="1"/>
</dbReference>
<reference evidence="6" key="1">
    <citation type="journal article" date="2019" name="Int. J. Syst. Evol. Microbiol.">
        <title>The Global Catalogue of Microorganisms (GCM) 10K type strain sequencing project: providing services to taxonomists for standard genome sequencing and annotation.</title>
        <authorList>
            <consortium name="The Broad Institute Genomics Platform"/>
            <consortium name="The Broad Institute Genome Sequencing Center for Infectious Disease"/>
            <person name="Wu L."/>
            <person name="Ma J."/>
        </authorList>
    </citation>
    <scope>NUCLEOTIDE SEQUENCE [LARGE SCALE GENOMIC DNA]</scope>
    <source>
        <strain evidence="6">CECT 7398</strain>
    </source>
</reference>
<evidence type="ECO:0000256" key="1">
    <source>
        <dbReference type="ARBA" id="ARBA00006284"/>
    </source>
</evidence>
<dbReference type="InterPro" id="IPR036129">
    <property type="entry name" value="Glycerate_kinase_sf"/>
</dbReference>
<dbReference type="PANTHER" id="PTHR21599:SF0">
    <property type="entry name" value="GLYCERATE KINASE"/>
    <property type="match status" value="1"/>
</dbReference>
<name>A0ABT8BU70_9VIBR</name>
<dbReference type="Pfam" id="PF02595">
    <property type="entry name" value="Gly_kinase"/>
    <property type="match status" value="1"/>
</dbReference>
<dbReference type="EMBL" id="JAUFQC010000001">
    <property type="protein sequence ID" value="MDN3609921.1"/>
    <property type="molecule type" value="Genomic_DNA"/>
</dbReference>
<accession>A0ABT8BU70</accession>
<evidence type="ECO:0000313" key="6">
    <source>
        <dbReference type="Proteomes" id="UP001238540"/>
    </source>
</evidence>
<comment type="caution">
    <text evidence="5">The sequence shown here is derived from an EMBL/GenBank/DDBJ whole genome shotgun (WGS) entry which is preliminary data.</text>
</comment>
<evidence type="ECO:0000313" key="5">
    <source>
        <dbReference type="EMBL" id="MDN3609921.1"/>
    </source>
</evidence>
<dbReference type="Gene3D" id="3.40.50.10350">
    <property type="entry name" value="Glycerate kinase, domain 1"/>
    <property type="match status" value="1"/>
</dbReference>
<dbReference type="PIRSF" id="PIRSF006078">
    <property type="entry name" value="GlxK"/>
    <property type="match status" value="1"/>
</dbReference>
<proteinExistence type="inferred from homology"/>
<dbReference type="SUPFAM" id="SSF110738">
    <property type="entry name" value="Glycerate kinase I"/>
    <property type="match status" value="1"/>
</dbReference>
<sequence>MKVVIAPDSFKESLSSSEVAFAIKEGLNRVFPDAELAVVPIADGGEGTVNAFLEGGFGMAVSLTVTGPVGDKVTAYYGLSTDGQTAVIEMAQASGLHLVPTSLRNPLDTTSYGTGQMIKHALDNGARKLIIGLGGSATNDAGSGMLSALGVKFINHDGNTFVPKGARSLSQLARVDLSMLDKRLADCQILGACDVDNPLCGPNGATFVYGQQKGVEPEKMLALDQWLERFGRLSEDVTGINMINVPGAGAAGGMGGALLSYANATLRSGIEIVLETVGFKKQLSGADLVITGEGQMDGQSIHGKTPVGVSRMAKALNVPVIAIVGSTAEDYRAVYAEGIDAVFSCIPRPMSTPQAYEESKNNVANVTENVARLYALTYSGKR</sequence>
<gene>
    <name evidence="5" type="ORF">QWZ16_09440</name>
</gene>
<dbReference type="InterPro" id="IPR018197">
    <property type="entry name" value="Glycerate_kinase_RE-like"/>
</dbReference>